<name>A0A521CYA8_9BACT</name>
<reference evidence="8 9" key="1">
    <citation type="submission" date="2017-05" db="EMBL/GenBank/DDBJ databases">
        <authorList>
            <person name="Varghese N."/>
            <person name="Submissions S."/>
        </authorList>
    </citation>
    <scope>NUCLEOTIDE SEQUENCE [LARGE SCALE GENOMIC DNA]</scope>
    <source>
        <strain evidence="8 9">DSM 21194</strain>
    </source>
</reference>
<evidence type="ECO:0000256" key="4">
    <source>
        <dbReference type="ARBA" id="ARBA00022989"/>
    </source>
</evidence>
<feature type="transmembrane region" description="Helical" evidence="6">
    <location>
        <begin position="268"/>
        <end position="286"/>
    </location>
</feature>
<keyword evidence="3 6" id="KW-0812">Transmembrane</keyword>
<feature type="transmembrane region" description="Helical" evidence="6">
    <location>
        <begin position="109"/>
        <end position="132"/>
    </location>
</feature>
<evidence type="ECO:0000256" key="1">
    <source>
        <dbReference type="ARBA" id="ARBA00004141"/>
    </source>
</evidence>
<dbReference type="RefSeq" id="WP_142714443.1">
    <property type="nucleotide sequence ID" value="NZ_FXTH01000008.1"/>
</dbReference>
<dbReference type="EMBL" id="FXTH01000008">
    <property type="protein sequence ID" value="SMO64404.1"/>
    <property type="molecule type" value="Genomic_DNA"/>
</dbReference>
<dbReference type="Pfam" id="PF10080">
    <property type="entry name" value="FtrD-like"/>
    <property type="match status" value="1"/>
</dbReference>
<sequence>MLEAAGITLRDSIEAILVIFVMLAYLKRSGQENRKRYIYGGASIAVIISIAAGIILSHIGVNPENEWVEGMLYFASAILVGSLTIWMIRHSSDLKSDIEEKMQKSSSGMMLGFIAFVMVLREGAEIVVFMQSLLLAGNTPVQNFLGGVMGMVLSIIFGFVFLWGTTKIHMGRFFKVTSVILAILVLQLTANGFHELFEIGVLPSTEMVMLGIGFLAKDSTGTLIIALMLFALILLVMYDLIKSHPPEFSGLKPTDRRKKRYRFYKEKYAKMSLSGLLIFLAVPLFSTTVATSSLVVPEPASVTPVNGVITIDIPQEDGLYKYEYEGIRLLVTRKEGEVKAALDRCYICPPTGYGYNGEQLVCQTCSAPIDPSTIGHAGGCNPKVIDYETGSDTISISADELTTHWGQ</sequence>
<dbReference type="GO" id="GO:0015093">
    <property type="term" value="F:ferrous iron transmembrane transporter activity"/>
    <property type="evidence" value="ECO:0007669"/>
    <property type="project" value="TreeGrafter"/>
</dbReference>
<comment type="subcellular location">
    <subcellularLocation>
        <location evidence="1">Membrane</location>
        <topology evidence="1">Multi-pass membrane protein</topology>
    </subcellularLocation>
</comment>
<evidence type="ECO:0000256" key="5">
    <source>
        <dbReference type="ARBA" id="ARBA00023136"/>
    </source>
</evidence>
<evidence type="ECO:0000313" key="9">
    <source>
        <dbReference type="Proteomes" id="UP000317593"/>
    </source>
</evidence>
<dbReference type="PANTHER" id="PTHR31632:SF2">
    <property type="entry name" value="PLASMA MEMBRANE IRON PERMEASE"/>
    <property type="match status" value="1"/>
</dbReference>
<organism evidence="8 9">
    <name type="scientific">Fodinibius sediminis</name>
    <dbReference type="NCBI Taxonomy" id="1214077"/>
    <lineage>
        <taxon>Bacteria</taxon>
        <taxon>Pseudomonadati</taxon>
        <taxon>Balneolota</taxon>
        <taxon>Balneolia</taxon>
        <taxon>Balneolales</taxon>
        <taxon>Balneolaceae</taxon>
        <taxon>Fodinibius</taxon>
    </lineage>
</organism>
<dbReference type="AlphaFoldDB" id="A0A521CYA8"/>
<dbReference type="InterPro" id="IPR004923">
    <property type="entry name" value="FTR1/Fip1/EfeU"/>
</dbReference>
<dbReference type="PANTHER" id="PTHR31632">
    <property type="entry name" value="IRON TRANSPORTER FTH1"/>
    <property type="match status" value="1"/>
</dbReference>
<evidence type="ECO:0000256" key="2">
    <source>
        <dbReference type="ARBA" id="ARBA00008333"/>
    </source>
</evidence>
<keyword evidence="5 6" id="KW-0472">Membrane</keyword>
<feature type="transmembrane region" description="Helical" evidence="6">
    <location>
        <begin position="71"/>
        <end position="88"/>
    </location>
</feature>
<proteinExistence type="inferred from homology"/>
<keyword evidence="4 6" id="KW-1133">Transmembrane helix</keyword>
<dbReference type="InterPro" id="IPR018758">
    <property type="entry name" value="FtrD-like"/>
</dbReference>
<evidence type="ECO:0000313" key="8">
    <source>
        <dbReference type="EMBL" id="SMO64404.1"/>
    </source>
</evidence>
<evidence type="ECO:0000259" key="7">
    <source>
        <dbReference type="Pfam" id="PF10080"/>
    </source>
</evidence>
<comment type="similarity">
    <text evidence="2">Belongs to the oxidase-dependent Fe transporter (OFeT) (TC 9.A.10.1) family.</text>
</comment>
<evidence type="ECO:0000256" key="6">
    <source>
        <dbReference type="SAM" id="Phobius"/>
    </source>
</evidence>
<protein>
    <submittedName>
        <fullName evidence="8">FTR1 family protein</fullName>
    </submittedName>
</protein>
<dbReference type="Pfam" id="PF03239">
    <property type="entry name" value="FTR1"/>
    <property type="match status" value="1"/>
</dbReference>
<feature type="transmembrane region" description="Helical" evidence="6">
    <location>
        <begin position="144"/>
        <end position="164"/>
    </location>
</feature>
<gene>
    <name evidence="8" type="ORF">SAMN06265218_10810</name>
</gene>
<feature type="transmembrane region" description="Helical" evidence="6">
    <location>
        <begin position="6"/>
        <end position="26"/>
    </location>
</feature>
<feature type="transmembrane region" description="Helical" evidence="6">
    <location>
        <begin position="38"/>
        <end position="59"/>
    </location>
</feature>
<dbReference type="OrthoDB" id="9792533at2"/>
<dbReference type="Proteomes" id="UP000317593">
    <property type="component" value="Unassembled WGS sequence"/>
</dbReference>
<evidence type="ECO:0000256" key="3">
    <source>
        <dbReference type="ARBA" id="ARBA00022692"/>
    </source>
</evidence>
<feature type="transmembrane region" description="Helical" evidence="6">
    <location>
        <begin position="176"/>
        <end position="194"/>
    </location>
</feature>
<feature type="domain" description="Membrane iron-sulfur containing protein FtrD-like" evidence="7">
    <location>
        <begin position="328"/>
        <end position="403"/>
    </location>
</feature>
<keyword evidence="9" id="KW-1185">Reference proteome</keyword>
<feature type="transmembrane region" description="Helical" evidence="6">
    <location>
        <begin position="223"/>
        <end position="241"/>
    </location>
</feature>
<accession>A0A521CYA8</accession>
<dbReference type="GO" id="GO:0033573">
    <property type="term" value="C:high-affinity iron permease complex"/>
    <property type="evidence" value="ECO:0007669"/>
    <property type="project" value="InterPro"/>
</dbReference>